<keyword evidence="2" id="KW-1185">Reference proteome</keyword>
<organism evidence="1 2">
    <name type="scientific">Brachionus plicatilis</name>
    <name type="common">Marine rotifer</name>
    <name type="synonym">Brachionus muelleri</name>
    <dbReference type="NCBI Taxonomy" id="10195"/>
    <lineage>
        <taxon>Eukaryota</taxon>
        <taxon>Metazoa</taxon>
        <taxon>Spiralia</taxon>
        <taxon>Gnathifera</taxon>
        <taxon>Rotifera</taxon>
        <taxon>Eurotatoria</taxon>
        <taxon>Monogononta</taxon>
        <taxon>Pseudotrocha</taxon>
        <taxon>Ploima</taxon>
        <taxon>Brachionidae</taxon>
        <taxon>Brachionus</taxon>
    </lineage>
</organism>
<sequence length="114" mass="12855">MGIPNRVEGARRRVSVADEGDHHCAEVERAHKFPLVARAVRLLVQYFVPQPIELGVVHFVLLLKFGDVFSELVVQVRFVGRLEVVEHRCANYQIIKKGGTKYVALCSSSRNSKL</sequence>
<accession>A0A3M7Q4H0</accession>
<protein>
    <submittedName>
        <fullName evidence="1">Uncharacterized protein</fullName>
    </submittedName>
</protein>
<gene>
    <name evidence="1" type="ORF">BpHYR1_012355</name>
</gene>
<name>A0A3M7Q4H0_BRAPC</name>
<dbReference type="AlphaFoldDB" id="A0A3M7Q4H0"/>
<dbReference type="EMBL" id="REGN01007434">
    <property type="protein sequence ID" value="RNA06310.1"/>
    <property type="molecule type" value="Genomic_DNA"/>
</dbReference>
<reference evidence="1 2" key="1">
    <citation type="journal article" date="2018" name="Sci. Rep.">
        <title>Genomic signatures of local adaptation to the degree of environmental predictability in rotifers.</title>
        <authorList>
            <person name="Franch-Gras L."/>
            <person name="Hahn C."/>
            <person name="Garcia-Roger E.M."/>
            <person name="Carmona M.J."/>
            <person name="Serra M."/>
            <person name="Gomez A."/>
        </authorList>
    </citation>
    <scope>NUCLEOTIDE SEQUENCE [LARGE SCALE GENOMIC DNA]</scope>
    <source>
        <strain evidence="1">HYR1</strain>
    </source>
</reference>
<proteinExistence type="predicted"/>
<evidence type="ECO:0000313" key="2">
    <source>
        <dbReference type="Proteomes" id="UP000276133"/>
    </source>
</evidence>
<comment type="caution">
    <text evidence="1">The sequence shown here is derived from an EMBL/GenBank/DDBJ whole genome shotgun (WGS) entry which is preliminary data.</text>
</comment>
<evidence type="ECO:0000313" key="1">
    <source>
        <dbReference type="EMBL" id="RNA06310.1"/>
    </source>
</evidence>
<dbReference type="Proteomes" id="UP000276133">
    <property type="component" value="Unassembled WGS sequence"/>
</dbReference>